<dbReference type="EMBL" id="JAMXMC010000001">
    <property type="protein sequence ID" value="MCO5975618.1"/>
    <property type="molecule type" value="Genomic_DNA"/>
</dbReference>
<dbReference type="Proteomes" id="UP001204851">
    <property type="component" value="Unassembled WGS sequence"/>
</dbReference>
<organism evidence="1 2">
    <name type="scientific">Ideonella oryzae</name>
    <dbReference type="NCBI Taxonomy" id="2937441"/>
    <lineage>
        <taxon>Bacteria</taxon>
        <taxon>Pseudomonadati</taxon>
        <taxon>Pseudomonadota</taxon>
        <taxon>Betaproteobacteria</taxon>
        <taxon>Burkholderiales</taxon>
        <taxon>Sphaerotilaceae</taxon>
        <taxon>Ideonella</taxon>
    </lineage>
</organism>
<name>A0ABT1BHA6_9BURK</name>
<accession>A0ABT1BHA6</accession>
<evidence type="ECO:0000313" key="1">
    <source>
        <dbReference type="EMBL" id="MCO5975618.1"/>
    </source>
</evidence>
<proteinExistence type="predicted"/>
<dbReference type="RefSeq" id="WP_252768045.1">
    <property type="nucleotide sequence ID" value="NZ_JAMXMC010000001.1"/>
</dbReference>
<evidence type="ECO:0000313" key="2">
    <source>
        <dbReference type="Proteomes" id="UP001204851"/>
    </source>
</evidence>
<protein>
    <submittedName>
        <fullName evidence="1">Uncharacterized protein</fullName>
    </submittedName>
</protein>
<keyword evidence="2" id="KW-1185">Reference proteome</keyword>
<gene>
    <name evidence="1" type="ORF">M0L44_02630</name>
</gene>
<reference evidence="1 2" key="1">
    <citation type="submission" date="2022-06" db="EMBL/GenBank/DDBJ databases">
        <title>Ideonella sp. NS12-5 Genome sequencing and assembly.</title>
        <authorList>
            <person name="Jung Y."/>
        </authorList>
    </citation>
    <scope>NUCLEOTIDE SEQUENCE [LARGE SCALE GENOMIC DNA]</scope>
    <source>
        <strain evidence="1 2">NS12-5</strain>
    </source>
</reference>
<comment type="caution">
    <text evidence="1">The sequence shown here is derived from an EMBL/GenBank/DDBJ whole genome shotgun (WGS) entry which is preliminary data.</text>
</comment>
<sequence length="115" mass="12649">MTRTNSWDGAADSAFDQDFADGFIGKYVLIGITHVTHDGEFIHQEQLHGTIKHASANGIDIALAGVNEGKDWRMPPMLEEFDPAEPGVYELKSTSEVVDNPDFTLMVTIRAANRS</sequence>